<evidence type="ECO:0000256" key="1">
    <source>
        <dbReference type="SAM" id="Phobius"/>
    </source>
</evidence>
<evidence type="ECO:0000313" key="3">
    <source>
        <dbReference type="Proteomes" id="UP000249390"/>
    </source>
</evidence>
<keyword evidence="1" id="KW-1133">Transmembrane helix</keyword>
<feature type="transmembrane region" description="Helical" evidence="1">
    <location>
        <begin position="16"/>
        <end position="37"/>
    </location>
</feature>
<name>A0A328DU73_9ASTE</name>
<dbReference type="AlphaFoldDB" id="A0A328DU73"/>
<comment type="caution">
    <text evidence="2">The sequence shown here is derived from an EMBL/GenBank/DDBJ whole genome shotgun (WGS) entry which is preliminary data.</text>
</comment>
<proteinExistence type="predicted"/>
<dbReference type="Proteomes" id="UP000249390">
    <property type="component" value="Unassembled WGS sequence"/>
</dbReference>
<dbReference type="EMBL" id="NQVE01000097">
    <property type="protein sequence ID" value="RAL48866.1"/>
    <property type="molecule type" value="Genomic_DNA"/>
</dbReference>
<feature type="transmembrane region" description="Helical" evidence="1">
    <location>
        <begin position="49"/>
        <end position="71"/>
    </location>
</feature>
<keyword evidence="1" id="KW-0472">Membrane</keyword>
<protein>
    <submittedName>
        <fullName evidence="2">Uncharacterized protein</fullName>
    </submittedName>
</protein>
<accession>A0A328DU73</accession>
<keyword evidence="1" id="KW-0812">Transmembrane</keyword>
<reference evidence="2 3" key="1">
    <citation type="submission" date="2018-06" db="EMBL/GenBank/DDBJ databases">
        <title>The Genome of Cuscuta australis (Dodder) Provides Insight into the Evolution of Plant Parasitism.</title>
        <authorList>
            <person name="Liu H."/>
        </authorList>
    </citation>
    <scope>NUCLEOTIDE SEQUENCE [LARGE SCALE GENOMIC DNA]</scope>
    <source>
        <strain evidence="3">cv. Yunnan</strain>
        <tissue evidence="2">Vines</tissue>
    </source>
</reference>
<sequence length="196" mass="21291">MLLGSFASNFLALSSVFRALSMSIAGFWIHITCFDLLDFWCLNHCSCSWILPAALLLVWAAAWPVLGQPFYLVFVMLNHGLIEVVSGWGKAAVLLVCGCLRIHLLGPFVSHELAVFGREQAALFGGADSPPCGGFAGCAAAWAEAPLAFGNGGSLDYGYDISKLGVNLKILAMLRDMLMQWQALTLVTLRFWCLED</sequence>
<gene>
    <name evidence="2" type="ORF">DM860_001186</name>
</gene>
<organism evidence="2 3">
    <name type="scientific">Cuscuta australis</name>
    <dbReference type="NCBI Taxonomy" id="267555"/>
    <lineage>
        <taxon>Eukaryota</taxon>
        <taxon>Viridiplantae</taxon>
        <taxon>Streptophyta</taxon>
        <taxon>Embryophyta</taxon>
        <taxon>Tracheophyta</taxon>
        <taxon>Spermatophyta</taxon>
        <taxon>Magnoliopsida</taxon>
        <taxon>eudicotyledons</taxon>
        <taxon>Gunneridae</taxon>
        <taxon>Pentapetalae</taxon>
        <taxon>asterids</taxon>
        <taxon>lamiids</taxon>
        <taxon>Solanales</taxon>
        <taxon>Convolvulaceae</taxon>
        <taxon>Cuscuteae</taxon>
        <taxon>Cuscuta</taxon>
        <taxon>Cuscuta subgen. Grammica</taxon>
        <taxon>Cuscuta sect. Cleistogrammica</taxon>
    </lineage>
</organism>
<keyword evidence="3" id="KW-1185">Reference proteome</keyword>
<evidence type="ECO:0000313" key="2">
    <source>
        <dbReference type="EMBL" id="RAL48866.1"/>
    </source>
</evidence>